<keyword evidence="1" id="KW-0732">Signal</keyword>
<dbReference type="EMBL" id="JBICBT010001296">
    <property type="protein sequence ID" value="KAL3074557.1"/>
    <property type="molecule type" value="Genomic_DNA"/>
</dbReference>
<name>A0ABD2I2W9_9BILA</name>
<evidence type="ECO:0000256" key="1">
    <source>
        <dbReference type="SAM" id="SignalP"/>
    </source>
</evidence>
<feature type="signal peptide" evidence="1">
    <location>
        <begin position="1"/>
        <end position="22"/>
    </location>
</feature>
<evidence type="ECO:0000313" key="2">
    <source>
        <dbReference type="EMBL" id="KAL3074557.1"/>
    </source>
</evidence>
<comment type="caution">
    <text evidence="2">The sequence shown here is derived from an EMBL/GenBank/DDBJ whole genome shotgun (WGS) entry which is preliminary data.</text>
</comment>
<reference evidence="2 3" key="1">
    <citation type="submission" date="2024-10" db="EMBL/GenBank/DDBJ databases">
        <authorList>
            <person name="Kim D."/>
        </authorList>
    </citation>
    <scope>NUCLEOTIDE SEQUENCE [LARGE SCALE GENOMIC DNA]</scope>
    <source>
        <strain evidence="2">BH-2024</strain>
    </source>
</reference>
<organism evidence="2 3">
    <name type="scientific">Heterodera trifolii</name>
    <dbReference type="NCBI Taxonomy" id="157864"/>
    <lineage>
        <taxon>Eukaryota</taxon>
        <taxon>Metazoa</taxon>
        <taxon>Ecdysozoa</taxon>
        <taxon>Nematoda</taxon>
        <taxon>Chromadorea</taxon>
        <taxon>Rhabditida</taxon>
        <taxon>Tylenchina</taxon>
        <taxon>Tylenchomorpha</taxon>
        <taxon>Tylenchoidea</taxon>
        <taxon>Heteroderidae</taxon>
        <taxon>Heteroderinae</taxon>
        <taxon>Heterodera</taxon>
    </lineage>
</organism>
<proteinExistence type="predicted"/>
<feature type="chain" id="PRO_5044765879" evidence="1">
    <location>
        <begin position="23"/>
        <end position="140"/>
    </location>
</feature>
<dbReference type="AlphaFoldDB" id="A0ABD2I2W9"/>
<evidence type="ECO:0000313" key="3">
    <source>
        <dbReference type="Proteomes" id="UP001620626"/>
    </source>
</evidence>
<gene>
    <name evidence="2" type="ORF">niasHT_034894</name>
</gene>
<dbReference type="Proteomes" id="UP001620626">
    <property type="component" value="Unassembled WGS sequence"/>
</dbReference>
<accession>A0ABD2I2W9</accession>
<sequence>MCAKFPICLLLLFLSFFLLAFATFKCYGQPNLTDIPFWGGQINNLEVLETMFMDRKLMEKFLCELSKKQQILEALFMGEKKDLLRSEAFPPLFIADDEFECLDRRLSSIHANDPALRQLLNGLFAAEMRAKRKLESLAGN</sequence>
<protein>
    <submittedName>
        <fullName evidence="2">Uncharacterized protein</fullName>
    </submittedName>
</protein>
<keyword evidence="3" id="KW-1185">Reference proteome</keyword>